<dbReference type="Proteomes" id="UP000037035">
    <property type="component" value="Unassembled WGS sequence"/>
</dbReference>
<accession>A0A0L6UHC4</accession>
<evidence type="ECO:0000313" key="1">
    <source>
        <dbReference type="EMBL" id="KNZ47931.1"/>
    </source>
</evidence>
<sequence>ELITSFNGYFLDPERKGKAQKALRTFKQSRNVESYTQQFDVHAYDSDWSNNILVSLCLNLISSCMKSSLSKFFKPQLPLPRYIEREHLTRNCVIRPLQPGFQNQPANPLH</sequence>
<name>A0A0L6UHC4_9BASI</name>
<feature type="non-terminal residue" evidence="1">
    <location>
        <position position="1"/>
    </location>
</feature>
<dbReference type="EMBL" id="LAVV01011317">
    <property type="protein sequence ID" value="KNZ47931.1"/>
    <property type="molecule type" value="Genomic_DNA"/>
</dbReference>
<keyword evidence="2" id="KW-1185">Reference proteome</keyword>
<comment type="caution">
    <text evidence="1">The sequence shown here is derived from an EMBL/GenBank/DDBJ whole genome shotgun (WGS) entry which is preliminary data.</text>
</comment>
<organism evidence="1 2">
    <name type="scientific">Puccinia sorghi</name>
    <dbReference type="NCBI Taxonomy" id="27349"/>
    <lineage>
        <taxon>Eukaryota</taxon>
        <taxon>Fungi</taxon>
        <taxon>Dikarya</taxon>
        <taxon>Basidiomycota</taxon>
        <taxon>Pucciniomycotina</taxon>
        <taxon>Pucciniomycetes</taxon>
        <taxon>Pucciniales</taxon>
        <taxon>Pucciniaceae</taxon>
        <taxon>Puccinia</taxon>
    </lineage>
</organism>
<dbReference type="VEuPathDB" id="FungiDB:VP01_6038g1"/>
<evidence type="ECO:0000313" key="2">
    <source>
        <dbReference type="Proteomes" id="UP000037035"/>
    </source>
</evidence>
<proteinExistence type="predicted"/>
<dbReference type="OrthoDB" id="3268055at2759"/>
<gene>
    <name evidence="1" type="ORF">VP01_6038g1</name>
</gene>
<protein>
    <recommendedName>
        <fullName evidence="3">Retrotransposon gag domain-containing protein</fullName>
    </recommendedName>
</protein>
<reference evidence="1 2" key="1">
    <citation type="submission" date="2015-08" db="EMBL/GenBank/DDBJ databases">
        <title>Next Generation Sequencing and Analysis of the Genome of Puccinia sorghi L Schw, the Causal Agent of Maize Common Rust.</title>
        <authorList>
            <person name="Rochi L."/>
            <person name="Burguener G."/>
            <person name="Darino M."/>
            <person name="Turjanski A."/>
            <person name="Kreff E."/>
            <person name="Dieguez M.J."/>
            <person name="Sacco F."/>
        </authorList>
    </citation>
    <scope>NUCLEOTIDE SEQUENCE [LARGE SCALE GENOMIC DNA]</scope>
    <source>
        <strain evidence="1 2">RO10H11247</strain>
    </source>
</reference>
<evidence type="ECO:0008006" key="3">
    <source>
        <dbReference type="Google" id="ProtNLM"/>
    </source>
</evidence>
<dbReference type="AlphaFoldDB" id="A0A0L6UHC4"/>